<evidence type="ECO:0000256" key="2">
    <source>
        <dbReference type="ARBA" id="ARBA00022840"/>
    </source>
</evidence>
<reference evidence="7" key="1">
    <citation type="submission" date="2023-10" db="EMBL/GenBank/DDBJ databases">
        <authorList>
            <person name="Chen Y."/>
            <person name="Shah S."/>
            <person name="Dougan E. K."/>
            <person name="Thang M."/>
            <person name="Chan C."/>
        </authorList>
    </citation>
    <scope>NUCLEOTIDE SEQUENCE [LARGE SCALE GENOMIC DNA]</scope>
</reference>
<dbReference type="InterPro" id="IPR017441">
    <property type="entry name" value="Protein_kinase_ATP_BS"/>
</dbReference>
<dbReference type="Gene3D" id="1.10.510.10">
    <property type="entry name" value="Transferase(Phosphotransferase) domain 1"/>
    <property type="match status" value="1"/>
</dbReference>
<dbReference type="PANTHER" id="PTHR44329">
    <property type="entry name" value="SERINE/THREONINE-PROTEIN KINASE TNNI3K-RELATED"/>
    <property type="match status" value="1"/>
</dbReference>
<dbReference type="SMART" id="SM00220">
    <property type="entry name" value="S_TKc"/>
    <property type="match status" value="1"/>
</dbReference>
<feature type="binding site" evidence="3">
    <location>
        <position position="362"/>
    </location>
    <ligand>
        <name>ATP</name>
        <dbReference type="ChEBI" id="CHEBI:30616"/>
    </ligand>
</feature>
<feature type="transmembrane region" description="Helical" evidence="5">
    <location>
        <begin position="55"/>
        <end position="75"/>
    </location>
</feature>
<evidence type="ECO:0000256" key="1">
    <source>
        <dbReference type="ARBA" id="ARBA00022741"/>
    </source>
</evidence>
<evidence type="ECO:0000256" key="3">
    <source>
        <dbReference type="PROSITE-ProRule" id="PRU10141"/>
    </source>
</evidence>
<dbReference type="EMBL" id="CAUYUJ010009100">
    <property type="protein sequence ID" value="CAK0825835.1"/>
    <property type="molecule type" value="Genomic_DNA"/>
</dbReference>
<dbReference type="InterPro" id="IPR000719">
    <property type="entry name" value="Prot_kinase_dom"/>
</dbReference>
<keyword evidence="1 3" id="KW-0547">Nucleotide-binding</keyword>
<gene>
    <name evidence="7" type="ORF">PCOR1329_LOCUS25863</name>
</gene>
<feature type="compositionally biased region" description="Polar residues" evidence="4">
    <location>
        <begin position="292"/>
        <end position="301"/>
    </location>
</feature>
<evidence type="ECO:0000259" key="6">
    <source>
        <dbReference type="PROSITE" id="PS50011"/>
    </source>
</evidence>
<protein>
    <recommendedName>
        <fullName evidence="6">Protein kinase domain-containing protein</fullName>
    </recommendedName>
</protein>
<dbReference type="PROSITE" id="PS50011">
    <property type="entry name" value="PROTEIN_KINASE_DOM"/>
    <property type="match status" value="1"/>
</dbReference>
<keyword evidence="5" id="KW-0812">Transmembrane</keyword>
<evidence type="ECO:0000256" key="5">
    <source>
        <dbReference type="SAM" id="Phobius"/>
    </source>
</evidence>
<feature type="region of interest" description="Disordered" evidence="4">
    <location>
        <begin position="638"/>
        <end position="679"/>
    </location>
</feature>
<comment type="caution">
    <text evidence="7">The sequence shown here is derived from an EMBL/GenBank/DDBJ whole genome shotgun (WGS) entry which is preliminary data.</text>
</comment>
<proteinExistence type="predicted"/>
<keyword evidence="8" id="KW-1185">Reference proteome</keyword>
<feature type="domain" description="Protein kinase" evidence="6">
    <location>
        <begin position="335"/>
        <end position="614"/>
    </location>
</feature>
<dbReference type="InterPro" id="IPR011009">
    <property type="entry name" value="Kinase-like_dom_sf"/>
</dbReference>
<name>A0ABN9S4C2_9DINO</name>
<dbReference type="Proteomes" id="UP001189429">
    <property type="component" value="Unassembled WGS sequence"/>
</dbReference>
<accession>A0ABN9S4C2</accession>
<organism evidence="7 8">
    <name type="scientific">Prorocentrum cordatum</name>
    <dbReference type="NCBI Taxonomy" id="2364126"/>
    <lineage>
        <taxon>Eukaryota</taxon>
        <taxon>Sar</taxon>
        <taxon>Alveolata</taxon>
        <taxon>Dinophyceae</taxon>
        <taxon>Prorocentrales</taxon>
        <taxon>Prorocentraceae</taxon>
        <taxon>Prorocentrum</taxon>
    </lineage>
</organism>
<dbReference type="InterPro" id="IPR051681">
    <property type="entry name" value="Ser/Thr_Kinases-Pseudokinases"/>
</dbReference>
<feature type="region of interest" description="Disordered" evidence="4">
    <location>
        <begin position="275"/>
        <end position="301"/>
    </location>
</feature>
<evidence type="ECO:0000256" key="4">
    <source>
        <dbReference type="SAM" id="MobiDB-lite"/>
    </source>
</evidence>
<keyword evidence="2 3" id="KW-0067">ATP-binding</keyword>
<feature type="transmembrane region" description="Helical" evidence="5">
    <location>
        <begin position="129"/>
        <end position="154"/>
    </location>
</feature>
<keyword evidence="5" id="KW-1133">Transmembrane helix</keyword>
<dbReference type="SUPFAM" id="SSF56112">
    <property type="entry name" value="Protein kinase-like (PK-like)"/>
    <property type="match status" value="1"/>
</dbReference>
<keyword evidence="5" id="KW-0472">Membrane</keyword>
<evidence type="ECO:0000313" key="7">
    <source>
        <dbReference type="EMBL" id="CAK0825835.1"/>
    </source>
</evidence>
<evidence type="ECO:0000313" key="8">
    <source>
        <dbReference type="Proteomes" id="UP001189429"/>
    </source>
</evidence>
<feature type="transmembrane region" description="Helical" evidence="5">
    <location>
        <begin position="95"/>
        <end position="117"/>
    </location>
</feature>
<dbReference type="PROSITE" id="PS00108">
    <property type="entry name" value="PROTEIN_KINASE_ST"/>
    <property type="match status" value="1"/>
</dbReference>
<dbReference type="PROSITE" id="PS00107">
    <property type="entry name" value="PROTEIN_KINASE_ATP"/>
    <property type="match status" value="1"/>
</dbReference>
<dbReference type="InterPro" id="IPR008271">
    <property type="entry name" value="Ser/Thr_kinase_AS"/>
</dbReference>
<feature type="transmembrane region" description="Helical" evidence="5">
    <location>
        <begin position="198"/>
        <end position="218"/>
    </location>
</feature>
<feature type="transmembrane region" description="Helical" evidence="5">
    <location>
        <begin position="224"/>
        <end position="241"/>
    </location>
</feature>
<dbReference type="Pfam" id="PF00069">
    <property type="entry name" value="Pkinase"/>
    <property type="match status" value="1"/>
</dbReference>
<sequence>MSSWRNRTPREPLCSPSWLPCPAASRSHDDINYLWLTFKDAGMETGFAKSRQQKLAASMIKCSIATGVGSGVVLLMQKPWEFGREYYVSDEVMQVMQLTNLMLGSIVLTTLQVSLVFSTPCVVRRASPALLEIFSAFIVCLAMVLLLLSVPFYASKALGIDPEEHLEPQYITDTGLLLTIDALITGSHMLLPIRFCFILSVQVVGLLTYVVPALTVGAAESNNAFRLLTIFVVLIGLACTGKRGLELEERTQFLTVIREKSLRFQSDFQLSRFQQQRAHTHHDPSESGKDSLPSTTESGRVFSVNNGGITKDFMEELATIGGREQWLIRPDEITLVPGQQLGEGSFGRVFLARYQGTHVAVKVPKIRTKRLSDNSHLVELCNELRVLRRVRHPNIVLFYGAALDDQNCDMALVIDFVDGLSLRSFVRSGRRDDGDHSGSEPPSALQRSQVLVDVACALQYLHSRTPHIAHGDLKDNNVFVEAVRTRAAVRAKLLDFGLSRMLTRHVKPMGGTLSWAAPELLRTGGKATSTAADVFSFGRLAFFVITGRLPLRGTVARSFDEMVEQLLAPLEWPPGSWLAGRWQPVVEQCTRGEAAARLGMQQVYRHAADCHGALLESEPSELPLNIAQLIAGSPANVSAPATGGAGEPRRSDRALLPAAKKGAVDSGDPKSSRTTLSGYDRTPDSTAILVLLDALLSLNLQIPAQSCCEFHGSVRTAAQLISSLLQNRGNPCKHQSSLCNEGSPVIGQCSECGVLLRQGGGGGSSSALPPIVECNFCDHNQSWMAV</sequence>